<feature type="transmembrane region" description="Helical" evidence="20">
    <location>
        <begin position="169"/>
        <end position="191"/>
    </location>
</feature>
<protein>
    <recommendedName>
        <fullName evidence="15">Lysosomal dipeptide transporter MFSD1</fullName>
    </recommendedName>
    <alternativeName>
        <fullName evidence="16">Major facilitator superfamily domain-containing protein 1</fullName>
    </alternativeName>
</protein>
<keyword evidence="20" id="KW-0812">Transmembrane</keyword>
<dbReference type="PANTHER" id="PTHR23512">
    <property type="entry name" value="MAJOR FACILITATOR SUPERFAMILY DOMAIN-CONTAINING PROTEIN 1"/>
    <property type="match status" value="1"/>
</dbReference>
<feature type="transmembrane region" description="Helical" evidence="20">
    <location>
        <begin position="304"/>
        <end position="324"/>
    </location>
</feature>
<comment type="catalytic activity">
    <reaction evidence="5">
        <text>L-alpha-aminoacyl-L-histidine(out) = L-alpha-aminoacyl-L-histidine(in)</text>
        <dbReference type="Rhea" id="RHEA:79375"/>
        <dbReference type="ChEBI" id="CHEBI:229967"/>
    </reaction>
</comment>
<feature type="transmembrane region" description="Helical" evidence="20">
    <location>
        <begin position="141"/>
        <end position="162"/>
    </location>
</feature>
<evidence type="ECO:0000256" key="1">
    <source>
        <dbReference type="ARBA" id="ARBA00004141"/>
    </source>
</evidence>
<sequence>MENHDTDSYSIEESETKYQSGSKDVSASVEEDDTKGKRPVSFHVRRILGFANYAILYALVFFQRTCPSIVSADMAKDYGVPKKDLGVFSSIFFYPYGIVQPFAGLLADVVEPAYVIGICQLIAGVGTIICGLSNSMSVGCIGRFLVGLGCGPTYVPIVRIIANWFPLKYYAHMCGVLLAIGGVGGIIAQGPLSSFAQAVGWRWSFYGIGGLGILFSITELLFVRGDPTTLGYKPVNKDIAAHADADSSCKDKLRQLFSNFKSVVAYPWFWLVVIYSVFCSGPYFDVSGMWGGPFLTDVFNMEATKVGNTLIALSVGLIAGSLFIPPLSSVFRTRKWVLFVTALIACISLTVFAIFGSKLPYGVVILLFLFLGMFTNSMTSVCYPLIREYFHPAIAGTAVGCANIFTFLSTAVFQNISGEVIALTGKTDDPERYSERGYQIGLWMITAISMGISTLVIAFAKDSQFAPKAKKSEAEDDLEKEQVGSDLGEL</sequence>
<comment type="subunit">
    <text evidence="18">Homodimer. Interacts with lysosomal protein GLMP (via lumenal domain); the interaction starts while both proteins are still in the endoplasmic reticulum and is required for stabilization of MFSD1 in lysosomes but has no direct effect on its targeting to lysosomes or transporter activity.</text>
</comment>
<comment type="function">
    <text evidence="17">Lysosomal dipeptide uniporter that selectively exports lysine, arginine or histidine-containing dipeptides with a net positive charge from the lysosome lumen into the cytosol. Could play a role in a specific type of protein O-glycosylation indirectly regulating macrophages migration and tissue invasion. Also essential for liver homeostasis.</text>
</comment>
<evidence type="ECO:0000313" key="23">
    <source>
        <dbReference type="Proteomes" id="UP000179807"/>
    </source>
</evidence>
<feature type="transmembrane region" description="Helical" evidence="20">
    <location>
        <begin position="85"/>
        <end position="106"/>
    </location>
</feature>
<feature type="transmembrane region" description="Helical" evidence="20">
    <location>
        <begin position="440"/>
        <end position="460"/>
    </location>
</feature>
<dbReference type="SUPFAM" id="SSF103473">
    <property type="entry name" value="MFS general substrate transporter"/>
    <property type="match status" value="1"/>
</dbReference>
<comment type="catalytic activity">
    <reaction evidence="10">
        <text>L-lysyl-L-lysine(out) = L-lysyl-L-lysine(in)</text>
        <dbReference type="Rhea" id="RHEA:79403"/>
        <dbReference type="ChEBI" id="CHEBI:229956"/>
    </reaction>
</comment>
<keyword evidence="20" id="KW-1133">Transmembrane helix</keyword>
<name>A0A1J4JL19_9EUKA</name>
<dbReference type="GO" id="GO:0022857">
    <property type="term" value="F:transmembrane transporter activity"/>
    <property type="evidence" value="ECO:0007669"/>
    <property type="project" value="InterPro"/>
</dbReference>
<comment type="catalytic activity">
    <reaction evidence="14">
        <text>L-lysyl-glycine(out) = L-lysyl-glycine(in)</text>
        <dbReference type="Rhea" id="RHEA:79407"/>
        <dbReference type="ChEBI" id="CHEBI:191202"/>
    </reaction>
</comment>
<proteinExistence type="predicted"/>
<feature type="transmembrane region" description="Helical" evidence="20">
    <location>
        <begin position="203"/>
        <end position="223"/>
    </location>
</feature>
<comment type="catalytic activity">
    <reaction evidence="2">
        <text>L-lysyl-L-alanine(out) = L-lysyl-L-alanine(in)</text>
        <dbReference type="Rhea" id="RHEA:79399"/>
        <dbReference type="ChEBI" id="CHEBI:229954"/>
    </reaction>
</comment>
<dbReference type="RefSeq" id="XP_068352927.1">
    <property type="nucleotide sequence ID" value="XM_068509235.1"/>
</dbReference>
<feature type="transmembrane region" description="Helical" evidence="20">
    <location>
        <begin position="263"/>
        <end position="284"/>
    </location>
</feature>
<dbReference type="GeneID" id="94843939"/>
<dbReference type="VEuPathDB" id="TrichDB:TRFO_33714"/>
<dbReference type="InterPro" id="IPR020846">
    <property type="entry name" value="MFS_dom"/>
</dbReference>
<evidence type="ECO:0000256" key="14">
    <source>
        <dbReference type="ARBA" id="ARBA00044924"/>
    </source>
</evidence>
<evidence type="ECO:0000256" key="10">
    <source>
        <dbReference type="ARBA" id="ARBA00044900"/>
    </source>
</evidence>
<evidence type="ECO:0000256" key="20">
    <source>
        <dbReference type="SAM" id="Phobius"/>
    </source>
</evidence>
<feature type="region of interest" description="Disordered" evidence="19">
    <location>
        <begin position="466"/>
        <end position="490"/>
    </location>
</feature>
<evidence type="ECO:0000256" key="13">
    <source>
        <dbReference type="ARBA" id="ARBA00044919"/>
    </source>
</evidence>
<evidence type="ECO:0000256" key="7">
    <source>
        <dbReference type="ARBA" id="ARBA00044893"/>
    </source>
</evidence>
<dbReference type="GO" id="GO:0016020">
    <property type="term" value="C:membrane"/>
    <property type="evidence" value="ECO:0007669"/>
    <property type="project" value="UniProtKB-SubCell"/>
</dbReference>
<dbReference type="EMBL" id="MLAK01000987">
    <property type="protein sequence ID" value="OHS99790.1"/>
    <property type="molecule type" value="Genomic_DNA"/>
</dbReference>
<comment type="subcellular location">
    <subcellularLocation>
        <location evidence="1">Membrane</location>
        <topology evidence="1">Multi-pass membrane protein</topology>
    </subcellularLocation>
</comment>
<comment type="catalytic activity">
    <reaction evidence="8">
        <text>L-aspartyl-L-lysine(out) = L-aspartyl-L-lysine(in)</text>
        <dbReference type="Rhea" id="RHEA:79411"/>
        <dbReference type="ChEBI" id="CHEBI:229953"/>
    </reaction>
</comment>
<comment type="catalytic activity">
    <reaction evidence="7">
        <text>L-alpha-aminoacyl-L-lysine(out) = L-alpha-aminoacyl-L-lysine(in)</text>
        <dbReference type="Rhea" id="RHEA:79383"/>
        <dbReference type="ChEBI" id="CHEBI:229966"/>
    </reaction>
</comment>
<evidence type="ECO:0000256" key="17">
    <source>
        <dbReference type="ARBA" id="ARBA00045709"/>
    </source>
</evidence>
<dbReference type="InterPro" id="IPR052187">
    <property type="entry name" value="MFSD1"/>
</dbReference>
<evidence type="ECO:0000256" key="16">
    <source>
        <dbReference type="ARBA" id="ARBA00045018"/>
    </source>
</evidence>
<dbReference type="PANTHER" id="PTHR23512:SF11">
    <property type="entry name" value="MAJOR FACILITATOR SUPERFAMILY PROTEIN"/>
    <property type="match status" value="1"/>
</dbReference>
<dbReference type="OrthoDB" id="2985014at2759"/>
<evidence type="ECO:0000256" key="19">
    <source>
        <dbReference type="SAM" id="MobiDB-lite"/>
    </source>
</evidence>
<evidence type="ECO:0000256" key="5">
    <source>
        <dbReference type="ARBA" id="ARBA00044884"/>
    </source>
</evidence>
<comment type="caution">
    <text evidence="22">The sequence shown here is derived from an EMBL/GenBank/DDBJ whole genome shotgun (WGS) entry which is preliminary data.</text>
</comment>
<evidence type="ECO:0000256" key="2">
    <source>
        <dbReference type="ARBA" id="ARBA00044876"/>
    </source>
</evidence>
<evidence type="ECO:0000256" key="4">
    <source>
        <dbReference type="ARBA" id="ARBA00044881"/>
    </source>
</evidence>
<evidence type="ECO:0000256" key="6">
    <source>
        <dbReference type="ARBA" id="ARBA00044891"/>
    </source>
</evidence>
<evidence type="ECO:0000313" key="22">
    <source>
        <dbReference type="EMBL" id="OHS99790.1"/>
    </source>
</evidence>
<evidence type="ECO:0000256" key="3">
    <source>
        <dbReference type="ARBA" id="ARBA00044878"/>
    </source>
</evidence>
<evidence type="ECO:0000256" key="11">
    <source>
        <dbReference type="ARBA" id="ARBA00044903"/>
    </source>
</evidence>
<evidence type="ECO:0000256" key="8">
    <source>
        <dbReference type="ARBA" id="ARBA00044898"/>
    </source>
</evidence>
<evidence type="ECO:0000259" key="21">
    <source>
        <dbReference type="PROSITE" id="PS50850"/>
    </source>
</evidence>
<comment type="catalytic activity">
    <reaction evidence="9">
        <text>L-arginyl-L-alpha-amino acid(out) = L-arginyl-L-alpha-amino acid(in)</text>
        <dbReference type="Rhea" id="RHEA:79371"/>
        <dbReference type="ChEBI" id="CHEBI:84315"/>
    </reaction>
</comment>
<feature type="region of interest" description="Disordered" evidence="19">
    <location>
        <begin position="1"/>
        <end position="32"/>
    </location>
</feature>
<comment type="catalytic activity">
    <reaction evidence="6">
        <text>L-lysyl-L-alpha-amino acid(out) = L-lysyl-L-alpha-amino acid(in)</text>
        <dbReference type="Rhea" id="RHEA:79387"/>
        <dbReference type="ChEBI" id="CHEBI:229965"/>
    </reaction>
</comment>
<feature type="transmembrane region" description="Helical" evidence="20">
    <location>
        <begin position="113"/>
        <end position="135"/>
    </location>
</feature>
<comment type="catalytic activity">
    <reaction evidence="3">
        <text>L-histidyl-glycine(out) = L-histidyl-glycine(in)</text>
        <dbReference type="Rhea" id="RHEA:79395"/>
        <dbReference type="ChEBI" id="CHEBI:229957"/>
    </reaction>
</comment>
<dbReference type="PROSITE" id="PS50850">
    <property type="entry name" value="MFS"/>
    <property type="match status" value="1"/>
</dbReference>
<comment type="catalytic activity">
    <reaction evidence="12">
        <text>L-histidyl-L-alpha-amino acid(out) = L-histidyl-L-alpha-amino acid(in)</text>
        <dbReference type="Rhea" id="RHEA:79379"/>
        <dbReference type="ChEBI" id="CHEBI:229964"/>
    </reaction>
</comment>
<feature type="domain" description="Major facilitator superfamily (MFS) profile" evidence="21">
    <location>
        <begin position="44"/>
        <end position="464"/>
    </location>
</feature>
<dbReference type="AlphaFoldDB" id="A0A1J4JL19"/>
<keyword evidence="20" id="KW-0472">Membrane</keyword>
<evidence type="ECO:0000256" key="15">
    <source>
        <dbReference type="ARBA" id="ARBA00044985"/>
    </source>
</evidence>
<evidence type="ECO:0000256" key="18">
    <source>
        <dbReference type="ARBA" id="ARBA00046376"/>
    </source>
</evidence>
<organism evidence="22 23">
    <name type="scientific">Tritrichomonas foetus</name>
    <dbReference type="NCBI Taxonomy" id="1144522"/>
    <lineage>
        <taxon>Eukaryota</taxon>
        <taxon>Metamonada</taxon>
        <taxon>Parabasalia</taxon>
        <taxon>Tritrichomonadida</taxon>
        <taxon>Tritrichomonadidae</taxon>
        <taxon>Tritrichomonas</taxon>
    </lineage>
</organism>
<comment type="catalytic activity">
    <reaction evidence="11">
        <text>L-arginyl-glycine(out) = L-arginyl-glycine(in)</text>
        <dbReference type="Rhea" id="RHEA:79391"/>
        <dbReference type="ChEBI" id="CHEBI:229955"/>
    </reaction>
</comment>
<feature type="transmembrane region" description="Helical" evidence="20">
    <location>
        <begin position="47"/>
        <end position="65"/>
    </location>
</feature>
<feature type="transmembrane region" description="Helical" evidence="20">
    <location>
        <begin position="393"/>
        <end position="413"/>
    </location>
</feature>
<accession>A0A1J4JL19</accession>
<dbReference type="InterPro" id="IPR011701">
    <property type="entry name" value="MFS"/>
</dbReference>
<comment type="catalytic activity">
    <reaction evidence="4">
        <text>L-alpha-aminoacyl-L-arginine(out) = L-alpha-aminoacyl-L-arginine(in)</text>
        <dbReference type="Rhea" id="RHEA:79367"/>
        <dbReference type="ChEBI" id="CHEBI:229968"/>
    </reaction>
</comment>
<dbReference type="Gene3D" id="1.20.1250.20">
    <property type="entry name" value="MFS general substrate transporter like domains"/>
    <property type="match status" value="2"/>
</dbReference>
<dbReference type="InterPro" id="IPR036259">
    <property type="entry name" value="MFS_trans_sf"/>
</dbReference>
<evidence type="ECO:0000256" key="9">
    <source>
        <dbReference type="ARBA" id="ARBA00044899"/>
    </source>
</evidence>
<gene>
    <name evidence="22" type="ORF">TRFO_33714</name>
</gene>
<feature type="transmembrane region" description="Helical" evidence="20">
    <location>
        <begin position="336"/>
        <end position="355"/>
    </location>
</feature>
<comment type="catalytic activity">
    <reaction evidence="13">
        <text>L-alanyl-L-lysine(out) = L-alanyl-L-lysine(in)</text>
        <dbReference type="Rhea" id="RHEA:79415"/>
        <dbReference type="ChEBI" id="CHEBI:192470"/>
    </reaction>
</comment>
<dbReference type="Pfam" id="PF07690">
    <property type="entry name" value="MFS_1"/>
    <property type="match status" value="2"/>
</dbReference>
<reference evidence="22" key="1">
    <citation type="submission" date="2016-10" db="EMBL/GenBank/DDBJ databases">
        <authorList>
            <person name="Benchimol M."/>
            <person name="Almeida L.G."/>
            <person name="Vasconcelos A.T."/>
            <person name="Perreira-Neves A."/>
            <person name="Rosa I.A."/>
            <person name="Tasca T."/>
            <person name="Bogo M.R."/>
            <person name="de Souza W."/>
        </authorList>
    </citation>
    <scope>NUCLEOTIDE SEQUENCE [LARGE SCALE GENOMIC DNA]</scope>
    <source>
        <strain evidence="22">K</strain>
    </source>
</reference>
<keyword evidence="23" id="KW-1185">Reference proteome</keyword>
<feature type="transmembrane region" description="Helical" evidence="20">
    <location>
        <begin position="361"/>
        <end position="386"/>
    </location>
</feature>
<evidence type="ECO:0000256" key="12">
    <source>
        <dbReference type="ARBA" id="ARBA00044912"/>
    </source>
</evidence>
<dbReference type="Proteomes" id="UP000179807">
    <property type="component" value="Unassembled WGS sequence"/>
</dbReference>